<dbReference type="OrthoDB" id="269360at2759"/>
<dbReference type="Gene3D" id="3.90.1410.10">
    <property type="entry name" value="set domain protein methyltransferase, domain 1"/>
    <property type="match status" value="1"/>
</dbReference>
<organism evidence="1 2">
    <name type="scientific">Bodo saltans</name>
    <name type="common">Flagellated protozoan</name>
    <dbReference type="NCBI Taxonomy" id="75058"/>
    <lineage>
        <taxon>Eukaryota</taxon>
        <taxon>Discoba</taxon>
        <taxon>Euglenozoa</taxon>
        <taxon>Kinetoplastea</taxon>
        <taxon>Metakinetoplastina</taxon>
        <taxon>Eubodonida</taxon>
        <taxon>Bodonidae</taxon>
        <taxon>Bodo</taxon>
    </lineage>
</organism>
<reference evidence="2" key="1">
    <citation type="submission" date="2015-09" db="EMBL/GenBank/DDBJ databases">
        <authorList>
            <consortium name="Pathogen Informatics"/>
        </authorList>
    </citation>
    <scope>NUCLEOTIDE SEQUENCE [LARGE SCALE GENOMIC DNA]</scope>
    <source>
        <strain evidence="2">Lake Konstanz</strain>
    </source>
</reference>
<proteinExistence type="predicted"/>
<evidence type="ECO:0000313" key="1">
    <source>
        <dbReference type="EMBL" id="CUG06055.1"/>
    </source>
</evidence>
<protein>
    <submittedName>
        <fullName evidence="1">Uncharacterized protein</fullName>
    </submittedName>
</protein>
<dbReference type="EMBL" id="CYKH01000553">
    <property type="protein sequence ID" value="CUG06055.1"/>
    <property type="molecule type" value="Genomic_DNA"/>
</dbReference>
<keyword evidence="2" id="KW-1185">Reference proteome</keyword>
<evidence type="ECO:0000313" key="2">
    <source>
        <dbReference type="Proteomes" id="UP000051952"/>
    </source>
</evidence>
<dbReference type="VEuPathDB" id="TriTrypDB:BSAL_71550"/>
<dbReference type="SUPFAM" id="SSF82199">
    <property type="entry name" value="SET domain"/>
    <property type="match status" value="1"/>
</dbReference>
<name>A0A0S4ISK5_BODSA</name>
<accession>A0A0S4ISK5</accession>
<dbReference type="AlphaFoldDB" id="A0A0S4ISK5"/>
<dbReference type="Proteomes" id="UP000051952">
    <property type="component" value="Unassembled WGS sequence"/>
</dbReference>
<dbReference type="OMA" id="SACTYEF"/>
<dbReference type="InterPro" id="IPR046341">
    <property type="entry name" value="SET_dom_sf"/>
</dbReference>
<sequence length="343" mass="39486">MQRSLIRRFFTENRDSLKKPQMRKEVGAWLYKRDTVERFQLWCRQNGVKAFNNVRITSSAQYARCLRATKDLYPGEAVIVAPHGATLNFLRVVHEMFDKPNNFPVVVNWMNHNHRVPYLLGASHSELALAGWICRVHSLEDSFFSPYVKWLLEDTRGRDGVSQGMSKERSEETSYVDQIFSEMAIDACEDPEVWMENLFRSFAALHLRGFPLEVEAMEPLLDGTDFFKTKAPEIHCPTLIPLMDAVPQLEDGNHNVMVQYYSGPRCRSEELLSICREINVPLEEMDVTQLKNGFFALRAISKLSEGDYLYARGLPKTLRPDEEAHSANMLEATRLMQNEYPGA</sequence>
<gene>
    <name evidence="1" type="ORF">BSAL_71550</name>
</gene>